<name>A0A6N2X3W4_BACOV</name>
<dbReference type="InterPro" id="IPR036942">
    <property type="entry name" value="Beta-barrel_TonB_sf"/>
</dbReference>
<evidence type="ECO:0000256" key="3">
    <source>
        <dbReference type="ARBA" id="ARBA00022452"/>
    </source>
</evidence>
<feature type="domain" description="TonB-dependent receptor-like beta-barrel" evidence="10">
    <location>
        <begin position="436"/>
        <end position="903"/>
    </location>
</feature>
<organism evidence="12">
    <name type="scientific">Bacteroides ovatus</name>
    <dbReference type="NCBI Taxonomy" id="28116"/>
    <lineage>
        <taxon>Bacteria</taxon>
        <taxon>Pseudomonadati</taxon>
        <taxon>Bacteroidota</taxon>
        <taxon>Bacteroidia</taxon>
        <taxon>Bacteroidales</taxon>
        <taxon>Bacteroidaceae</taxon>
        <taxon>Bacteroides</taxon>
    </lineage>
</organism>
<evidence type="ECO:0000256" key="2">
    <source>
        <dbReference type="ARBA" id="ARBA00022448"/>
    </source>
</evidence>
<evidence type="ECO:0000256" key="1">
    <source>
        <dbReference type="ARBA" id="ARBA00004571"/>
    </source>
</evidence>
<dbReference type="SUPFAM" id="SSF56935">
    <property type="entry name" value="Porins"/>
    <property type="match status" value="1"/>
</dbReference>
<feature type="domain" description="TonB-dependent receptor plug" evidence="11">
    <location>
        <begin position="119"/>
        <end position="236"/>
    </location>
</feature>
<comment type="subcellular location">
    <subcellularLocation>
        <location evidence="1 8">Cell outer membrane</location>
        <topology evidence="1 8">Multi-pass membrane protein</topology>
    </subcellularLocation>
</comment>
<reference evidence="12" key="1">
    <citation type="submission" date="2019-11" db="EMBL/GenBank/DDBJ databases">
        <authorList>
            <person name="Feng L."/>
        </authorList>
    </citation>
    <scope>NUCLEOTIDE SEQUENCE</scope>
    <source>
        <strain evidence="12">BovatusLFYP28</strain>
    </source>
</reference>
<dbReference type="GO" id="GO:0009279">
    <property type="term" value="C:cell outer membrane"/>
    <property type="evidence" value="ECO:0007669"/>
    <property type="project" value="UniProtKB-SubCell"/>
</dbReference>
<dbReference type="Gene3D" id="2.170.130.10">
    <property type="entry name" value="TonB-dependent receptor, plug domain"/>
    <property type="match status" value="1"/>
</dbReference>
<keyword evidence="2 8" id="KW-0813">Transport</keyword>
<keyword evidence="3 8" id="KW-1134">Transmembrane beta strand</keyword>
<protein>
    <submittedName>
        <fullName evidence="12">TonB-dependent Receptor Plug Domain protein</fullName>
    </submittedName>
</protein>
<dbReference type="SUPFAM" id="SSF49464">
    <property type="entry name" value="Carboxypeptidase regulatory domain-like"/>
    <property type="match status" value="1"/>
</dbReference>
<evidence type="ECO:0000256" key="6">
    <source>
        <dbReference type="ARBA" id="ARBA00023136"/>
    </source>
</evidence>
<proteinExistence type="inferred from homology"/>
<dbReference type="InterPro" id="IPR008969">
    <property type="entry name" value="CarboxyPept-like_regulatory"/>
</dbReference>
<keyword evidence="7 8" id="KW-0998">Cell outer membrane</keyword>
<dbReference type="Gene3D" id="2.40.170.20">
    <property type="entry name" value="TonB-dependent receptor, beta-barrel domain"/>
    <property type="match status" value="1"/>
</dbReference>
<accession>A0A6N2X3W4</accession>
<evidence type="ECO:0000256" key="8">
    <source>
        <dbReference type="PROSITE-ProRule" id="PRU01360"/>
    </source>
</evidence>
<dbReference type="NCBIfam" id="TIGR04056">
    <property type="entry name" value="OMP_RagA_SusC"/>
    <property type="match status" value="1"/>
</dbReference>
<dbReference type="InterPro" id="IPR000531">
    <property type="entry name" value="Beta-barrel_TonB"/>
</dbReference>
<dbReference type="InterPro" id="IPR012910">
    <property type="entry name" value="Plug_dom"/>
</dbReference>
<dbReference type="Gene3D" id="2.60.40.1120">
    <property type="entry name" value="Carboxypeptidase-like, regulatory domain"/>
    <property type="match status" value="1"/>
</dbReference>
<evidence type="ECO:0000256" key="7">
    <source>
        <dbReference type="ARBA" id="ARBA00023237"/>
    </source>
</evidence>
<comment type="similarity">
    <text evidence="8 9">Belongs to the TonB-dependent receptor family.</text>
</comment>
<sequence length="1079" mass="117918">MGKRIHLFLLALAIGVIQGAAQVTTVRGIVTTEEDGEPVIGASVIVKGTSLGTVTDVNGRFELSGFPPSATRLLISYISLMAKEVAIAPQVSVTLKSDTHLLDEVVVTALGISREKKALGYTAQEVKQDALVQGKDNNLLNSLSGKIAGVRITNTQGDVGSSRIVIRGETSIAGENQPLFIVDGIPVDNSQLNARSSGRDFKNAIADLNPEDIKTLTVLKGPNAAALYGARAAHGAIVITTKGGDKRQKGIGITLHSSTQVSFVATLPEFQNLFGQGAGGRFSYVDGKGAGVNDGVDESWGPRLDIGLLIPQFDSPLDADGNRVATPWVSHPNNVRDYFRMGISTNNGISVARGDDKYQFRVGYNYEKQVSIVPDAGTNKTNISLNTDYHLAKWIVVGATANYIVYTAPSLPGSATPSGSNVRSNSPMLQFLWFGRQVDTNSLKADYTRNWNSSYYDNPFWSASYNTQSQERHRLIGDLHAEFRLTDGLNVRFRTSTDWYNDRRKSKVKWGSAGAGSPYGSYAEDAYTVKENNTEVLATYIKQLNKNWGIDALLGFNVRNKQYENNYQAAPRLAVADLYTLTNSRDPLTSSNDFYRLRQYGLYGSIQLDYRRWAFLNITGRNDWSSTLPVDNNSYFYPSVTASVLLSEAFGWRSKAVNYLKIRGGWSQVGADANPYQLATVFTSETAFNGNPLQSSSTIGMNPNLKPEKTSSIEAGFEAAFWDNRLCLDFTYYKTDSRNQILKLATTAASGYTSQVRNAGHIRNRGYEIQLGAVPIQTSKGFRWNLDLNYGANSSKVVKLDDEGLITSYQLYSSGIQILASVGEAYGTLFGTSYVRDANGNVVVDANGLPKISTTNKTLGKFTPDWTGGISNTFSYRSLSLSFLIDASVGGSIFSNTNKTGKYTGVLANTLSGRDAEHGGLWYYTAAMGNNVRLPESPSYSVSSDGLYYAQVNGQSTRVYQDGIMVEGVTESGSKNEEVVSAEKYYHRIYSIAEANVYDASYVKLREVALSYRLPRLWTQKLHLQEASVTLTGRNLWTIYKSVPNIDPESALTTGNAQGVEAYSLPTTRSFGVNLSVKF</sequence>
<evidence type="ECO:0000313" key="12">
    <source>
        <dbReference type="EMBL" id="VYT48924.1"/>
    </source>
</evidence>
<keyword evidence="12" id="KW-0675">Receptor</keyword>
<evidence type="ECO:0000256" key="4">
    <source>
        <dbReference type="ARBA" id="ARBA00022692"/>
    </source>
</evidence>
<dbReference type="PROSITE" id="PS52016">
    <property type="entry name" value="TONB_DEPENDENT_REC_3"/>
    <property type="match status" value="1"/>
</dbReference>
<dbReference type="Pfam" id="PF13715">
    <property type="entry name" value="CarbopepD_reg_2"/>
    <property type="match status" value="1"/>
</dbReference>
<dbReference type="AlphaFoldDB" id="A0A6N2X3W4"/>
<evidence type="ECO:0000259" key="11">
    <source>
        <dbReference type="Pfam" id="PF07715"/>
    </source>
</evidence>
<dbReference type="InterPro" id="IPR023996">
    <property type="entry name" value="TonB-dep_OMP_SusC/RagA"/>
</dbReference>
<dbReference type="EMBL" id="CACRTD010000061">
    <property type="protein sequence ID" value="VYT48924.1"/>
    <property type="molecule type" value="Genomic_DNA"/>
</dbReference>
<dbReference type="Pfam" id="PF07715">
    <property type="entry name" value="Plug"/>
    <property type="match status" value="1"/>
</dbReference>
<dbReference type="Pfam" id="PF00593">
    <property type="entry name" value="TonB_dep_Rec_b-barrel"/>
    <property type="match status" value="1"/>
</dbReference>
<evidence type="ECO:0000256" key="5">
    <source>
        <dbReference type="ARBA" id="ARBA00023077"/>
    </source>
</evidence>
<keyword evidence="5 9" id="KW-0798">TonB box</keyword>
<gene>
    <name evidence="12" type="ORF">BOLFYP28_00382</name>
</gene>
<keyword evidence="4 8" id="KW-0812">Transmembrane</keyword>
<evidence type="ECO:0000259" key="10">
    <source>
        <dbReference type="Pfam" id="PF00593"/>
    </source>
</evidence>
<keyword evidence="6 8" id="KW-0472">Membrane</keyword>
<evidence type="ECO:0000256" key="9">
    <source>
        <dbReference type="RuleBase" id="RU003357"/>
    </source>
</evidence>
<dbReference type="InterPro" id="IPR037066">
    <property type="entry name" value="Plug_dom_sf"/>
</dbReference>
<dbReference type="InterPro" id="IPR039426">
    <property type="entry name" value="TonB-dep_rcpt-like"/>
</dbReference>
<dbReference type="RefSeq" id="WP_115485212.1">
    <property type="nucleotide sequence ID" value="NZ_CACRTD010000061.1"/>
</dbReference>